<proteinExistence type="inferred from homology"/>
<dbReference type="GO" id="GO:0070006">
    <property type="term" value="F:metalloaminopeptidase activity"/>
    <property type="evidence" value="ECO:0007669"/>
    <property type="project" value="TreeGrafter"/>
</dbReference>
<comment type="similarity">
    <text evidence="1">Belongs to the peptidase M1 family.</text>
</comment>
<gene>
    <name evidence="3" type="ORF">TAV2_LOCUS4258</name>
</gene>
<dbReference type="EMBL" id="CAJVSB020000047">
    <property type="protein sequence ID" value="CAH2040954.1"/>
    <property type="molecule type" value="Genomic_DNA"/>
</dbReference>
<dbReference type="Gene3D" id="2.60.40.1910">
    <property type="match status" value="1"/>
</dbReference>
<dbReference type="GO" id="GO:0016020">
    <property type="term" value="C:membrane"/>
    <property type="evidence" value="ECO:0007669"/>
    <property type="project" value="TreeGrafter"/>
</dbReference>
<dbReference type="GO" id="GO:0043171">
    <property type="term" value="P:peptide catabolic process"/>
    <property type="evidence" value="ECO:0007669"/>
    <property type="project" value="TreeGrafter"/>
</dbReference>
<evidence type="ECO:0000313" key="3">
    <source>
        <dbReference type="EMBL" id="CAH2040954.1"/>
    </source>
</evidence>
<dbReference type="GO" id="GO:0006508">
    <property type="term" value="P:proteolysis"/>
    <property type="evidence" value="ECO:0007669"/>
    <property type="project" value="TreeGrafter"/>
</dbReference>
<dbReference type="InterPro" id="IPR050344">
    <property type="entry name" value="Peptidase_M1_aminopeptidases"/>
</dbReference>
<accession>A0AAU9RF83</accession>
<comment type="caution">
    <text evidence="3">The sequence shown here is derived from an EMBL/GenBank/DDBJ whole genome shotgun (WGS) entry which is preliminary data.</text>
</comment>
<keyword evidence="4" id="KW-1185">Reference proteome</keyword>
<feature type="domain" description="ERAP1-like C-terminal" evidence="2">
    <location>
        <begin position="49"/>
        <end position="157"/>
    </location>
</feature>
<sequence length="167" mass="19139">MAVTFFVEWFTREGHWIVPLTLCCGSYAAREVILLEEKSKTLDLGTRNWIKVNVDQTGFYRVKYDEDLSSRLRCAIETKCLSPTDRFGILDDSNALCMACQQPLTSLLKLMSAYKDEVEYTVLSNLITISYKITRIIADAAPELLNCIKEIFIKLFQYPAESWDAQS</sequence>
<dbReference type="Pfam" id="PF11838">
    <property type="entry name" value="ERAP1_C"/>
    <property type="match status" value="1"/>
</dbReference>
<dbReference type="Gene3D" id="1.10.3480.20">
    <property type="match status" value="1"/>
</dbReference>
<dbReference type="InterPro" id="IPR024571">
    <property type="entry name" value="ERAP1-like_C_dom"/>
</dbReference>
<protein>
    <recommendedName>
        <fullName evidence="2">ERAP1-like C-terminal domain-containing protein</fullName>
    </recommendedName>
</protein>
<dbReference type="GO" id="GO:0005615">
    <property type="term" value="C:extracellular space"/>
    <property type="evidence" value="ECO:0007669"/>
    <property type="project" value="TreeGrafter"/>
</dbReference>
<dbReference type="PANTHER" id="PTHR11533:SF174">
    <property type="entry name" value="PUROMYCIN-SENSITIVE AMINOPEPTIDASE-RELATED"/>
    <property type="match status" value="1"/>
</dbReference>
<organism evidence="3 4">
    <name type="scientific">Thlaspi arvense</name>
    <name type="common">Field penny-cress</name>
    <dbReference type="NCBI Taxonomy" id="13288"/>
    <lineage>
        <taxon>Eukaryota</taxon>
        <taxon>Viridiplantae</taxon>
        <taxon>Streptophyta</taxon>
        <taxon>Embryophyta</taxon>
        <taxon>Tracheophyta</taxon>
        <taxon>Spermatophyta</taxon>
        <taxon>Magnoliopsida</taxon>
        <taxon>eudicotyledons</taxon>
        <taxon>Gunneridae</taxon>
        <taxon>Pentapetalae</taxon>
        <taxon>rosids</taxon>
        <taxon>malvids</taxon>
        <taxon>Brassicales</taxon>
        <taxon>Brassicaceae</taxon>
        <taxon>Thlaspideae</taxon>
        <taxon>Thlaspi</taxon>
    </lineage>
</organism>
<dbReference type="Proteomes" id="UP000836841">
    <property type="component" value="Unassembled WGS sequence"/>
</dbReference>
<evidence type="ECO:0000256" key="1">
    <source>
        <dbReference type="ARBA" id="ARBA00010136"/>
    </source>
</evidence>
<dbReference type="PANTHER" id="PTHR11533">
    <property type="entry name" value="PROTEASE M1 ZINC METALLOPROTEASE"/>
    <property type="match status" value="1"/>
</dbReference>
<dbReference type="GO" id="GO:0008270">
    <property type="term" value="F:zinc ion binding"/>
    <property type="evidence" value="ECO:0007669"/>
    <property type="project" value="TreeGrafter"/>
</dbReference>
<dbReference type="GO" id="GO:0005737">
    <property type="term" value="C:cytoplasm"/>
    <property type="evidence" value="ECO:0007669"/>
    <property type="project" value="TreeGrafter"/>
</dbReference>
<dbReference type="GO" id="GO:0042277">
    <property type="term" value="F:peptide binding"/>
    <property type="evidence" value="ECO:0007669"/>
    <property type="project" value="TreeGrafter"/>
</dbReference>
<name>A0AAU9RF83_THLAR</name>
<dbReference type="AlphaFoldDB" id="A0AAU9RF83"/>
<reference evidence="3 4" key="1">
    <citation type="submission" date="2022-03" db="EMBL/GenBank/DDBJ databases">
        <authorList>
            <person name="Nunn A."/>
            <person name="Chopra R."/>
            <person name="Nunn A."/>
            <person name="Contreras Garrido A."/>
        </authorList>
    </citation>
    <scope>NUCLEOTIDE SEQUENCE [LARGE SCALE GENOMIC DNA]</scope>
</reference>
<evidence type="ECO:0000259" key="2">
    <source>
        <dbReference type="Pfam" id="PF11838"/>
    </source>
</evidence>
<evidence type="ECO:0000313" key="4">
    <source>
        <dbReference type="Proteomes" id="UP000836841"/>
    </source>
</evidence>